<dbReference type="Pfam" id="PF17200">
    <property type="entry name" value="sCache_2"/>
    <property type="match status" value="1"/>
</dbReference>
<keyword evidence="5" id="KW-0472">Membrane</keyword>
<organism evidence="8 9">
    <name type="scientific">Mesoterricola silvestris</name>
    <dbReference type="NCBI Taxonomy" id="2927979"/>
    <lineage>
        <taxon>Bacteria</taxon>
        <taxon>Pseudomonadati</taxon>
        <taxon>Acidobacteriota</taxon>
        <taxon>Holophagae</taxon>
        <taxon>Holophagales</taxon>
        <taxon>Holophagaceae</taxon>
        <taxon>Mesoterricola</taxon>
    </lineage>
</organism>
<evidence type="ECO:0000256" key="5">
    <source>
        <dbReference type="ARBA" id="ARBA00023136"/>
    </source>
</evidence>
<evidence type="ECO:0000256" key="2">
    <source>
        <dbReference type="ARBA" id="ARBA00022475"/>
    </source>
</evidence>
<evidence type="ECO:0000256" key="6">
    <source>
        <dbReference type="SAM" id="SignalP"/>
    </source>
</evidence>
<evidence type="ECO:0000259" key="7">
    <source>
        <dbReference type="SMART" id="SM01049"/>
    </source>
</evidence>
<accession>A0AA48GQK7</accession>
<dbReference type="KEGG" id="msil:METEAL_34680"/>
<feature type="chain" id="PRO_5041213284" description="Single Cache domain-containing protein" evidence="6">
    <location>
        <begin position="27"/>
        <end position="151"/>
    </location>
</feature>
<evidence type="ECO:0000313" key="8">
    <source>
        <dbReference type="EMBL" id="BDU74294.1"/>
    </source>
</evidence>
<dbReference type="EMBL" id="AP027080">
    <property type="protein sequence ID" value="BDU74294.1"/>
    <property type="molecule type" value="Genomic_DNA"/>
</dbReference>
<sequence length="151" mass="16459">MRFSPFIAAVLPCLMASAQSPTPAQAESLVKRAVGYAKTHGIEKLIQQTNQGNGVFHVGSGGEMYLFVYDQAGICKAIGFNSVELVGKNRIGLKDPDGKMIIQEMLSVAKNKGKGWVDYKYPDPVTGKVLMKTSYVELHEGLIFGCGIYKR</sequence>
<keyword evidence="6" id="KW-0732">Signal</keyword>
<dbReference type="RefSeq" id="WP_316412968.1">
    <property type="nucleotide sequence ID" value="NZ_AP027080.1"/>
</dbReference>
<evidence type="ECO:0000256" key="1">
    <source>
        <dbReference type="ARBA" id="ARBA00004651"/>
    </source>
</evidence>
<feature type="signal peptide" evidence="6">
    <location>
        <begin position="1"/>
        <end position="26"/>
    </location>
</feature>
<keyword evidence="2" id="KW-1003">Cell membrane</keyword>
<evidence type="ECO:0000256" key="4">
    <source>
        <dbReference type="ARBA" id="ARBA00022989"/>
    </source>
</evidence>
<dbReference type="GO" id="GO:0005886">
    <property type="term" value="C:plasma membrane"/>
    <property type="evidence" value="ECO:0007669"/>
    <property type="project" value="UniProtKB-SubCell"/>
</dbReference>
<reference evidence="9" key="1">
    <citation type="journal article" date="2023" name="Int. J. Syst. Evol. Microbiol.">
        <title>Mesoterricola silvestris gen. nov., sp. nov., Mesoterricola sediminis sp. nov., Geothrix oryzae sp. nov., Geothrix edaphica sp. nov., Geothrix rubra sp. nov., and Geothrix limicola sp. nov., six novel members of Acidobacteriota isolated from soils.</title>
        <authorList>
            <person name="Itoh H."/>
            <person name="Sugisawa Y."/>
            <person name="Mise K."/>
            <person name="Xu Z."/>
            <person name="Kuniyasu M."/>
            <person name="Ushijima N."/>
            <person name="Kawano K."/>
            <person name="Kobayashi E."/>
            <person name="Shiratori Y."/>
            <person name="Masuda Y."/>
            <person name="Senoo K."/>
        </authorList>
    </citation>
    <scope>NUCLEOTIDE SEQUENCE [LARGE SCALE GENOMIC DNA]</scope>
    <source>
        <strain evidence="9">W79</strain>
    </source>
</reference>
<keyword evidence="3" id="KW-0812">Transmembrane</keyword>
<evidence type="ECO:0000313" key="9">
    <source>
        <dbReference type="Proteomes" id="UP001238179"/>
    </source>
</evidence>
<dbReference type="AlphaFoldDB" id="A0AA48GQK7"/>
<dbReference type="InterPro" id="IPR033480">
    <property type="entry name" value="sCache_2"/>
</dbReference>
<keyword evidence="9" id="KW-1185">Reference proteome</keyword>
<evidence type="ECO:0000256" key="3">
    <source>
        <dbReference type="ARBA" id="ARBA00022692"/>
    </source>
</evidence>
<protein>
    <recommendedName>
        <fullName evidence="7">Single Cache domain-containing protein</fullName>
    </recommendedName>
</protein>
<keyword evidence="4" id="KW-1133">Transmembrane helix</keyword>
<comment type="subcellular location">
    <subcellularLocation>
        <location evidence="1">Cell membrane</location>
        <topology evidence="1">Multi-pass membrane protein</topology>
    </subcellularLocation>
</comment>
<name>A0AA48GQK7_9BACT</name>
<feature type="domain" description="Single Cache" evidence="7">
    <location>
        <begin position="25"/>
        <end position="103"/>
    </location>
</feature>
<proteinExistence type="predicted"/>
<dbReference type="Proteomes" id="UP001238179">
    <property type="component" value="Chromosome"/>
</dbReference>
<gene>
    <name evidence="8" type="ORF">METEAL_34680</name>
</gene>
<dbReference type="SMART" id="SM01049">
    <property type="entry name" value="Cache_2"/>
    <property type="match status" value="1"/>
</dbReference>
<dbReference type="Gene3D" id="3.30.450.20">
    <property type="entry name" value="PAS domain"/>
    <property type="match status" value="1"/>
</dbReference>